<dbReference type="Proteomes" id="UP000663853">
    <property type="component" value="Unassembled WGS sequence"/>
</dbReference>
<accession>A0A8H3HCH0</accession>
<gene>
    <name evidence="3" type="ORF">RDB_LOCUS141627</name>
</gene>
<feature type="compositionally biased region" description="Polar residues" evidence="1">
    <location>
        <begin position="277"/>
        <end position="286"/>
    </location>
</feature>
<protein>
    <submittedName>
        <fullName evidence="3">Uncharacterized protein</fullName>
    </submittedName>
</protein>
<reference evidence="3" key="1">
    <citation type="submission" date="2021-01" db="EMBL/GenBank/DDBJ databases">
        <authorList>
            <person name="Kaushik A."/>
        </authorList>
    </citation>
    <scope>NUCLEOTIDE SEQUENCE</scope>
    <source>
        <strain evidence="3">AG6-10EEA</strain>
    </source>
</reference>
<feature type="compositionally biased region" description="Polar residues" evidence="1">
    <location>
        <begin position="260"/>
        <end position="269"/>
    </location>
</feature>
<keyword evidence="2" id="KW-0472">Membrane</keyword>
<proteinExistence type="predicted"/>
<keyword evidence="2" id="KW-0812">Transmembrane</keyword>
<evidence type="ECO:0000313" key="3">
    <source>
        <dbReference type="EMBL" id="CAE6518178.1"/>
    </source>
</evidence>
<feature type="region of interest" description="Disordered" evidence="1">
    <location>
        <begin position="329"/>
        <end position="408"/>
    </location>
</feature>
<feature type="compositionally biased region" description="Basic and acidic residues" evidence="1">
    <location>
        <begin position="181"/>
        <end position="204"/>
    </location>
</feature>
<evidence type="ECO:0000313" key="4">
    <source>
        <dbReference type="Proteomes" id="UP000663853"/>
    </source>
</evidence>
<feature type="compositionally biased region" description="Polar residues" evidence="1">
    <location>
        <begin position="229"/>
        <end position="238"/>
    </location>
</feature>
<feature type="compositionally biased region" description="Low complexity" evidence="1">
    <location>
        <begin position="239"/>
        <end position="252"/>
    </location>
</feature>
<name>A0A8H3HCH0_9AGAM</name>
<feature type="region of interest" description="Disordered" evidence="1">
    <location>
        <begin position="156"/>
        <end position="286"/>
    </location>
</feature>
<sequence>MSAPATTTRASTAVAPTVPAASTALATTRVASSAAATSIVATPALSASTFQTSARTRTGTRRHTTTITSASSAIPTVVPFSPEEERQADSRQTNKILIGIFTSLGVIFLGVIAFQLFRCYKRRYRKKGTPLPPPREGQIGFSSRAVSMYKDSRPASVMMHHGSGSGLVASSVRSNAPSMEIRVDETGRRNDPSRDPGHISRDDSPDNSLTGPALAPNDEELGLRRSPLGSRSHSPANLSSSRPPSQGQGSSRPEAHTRTARSNSASANQRHSHYGSHGSNRNSTYDASRRSSFYAAGNRGAPHSPHARERVGLMMPQPLAPEAFSYALNGRQDAESRGNLPAGSEQDLNQPLAPPRFPRPDSWVVSSHSSLSNLNDSPITSDAPSPPQKDGTLPRGRDRTSRAETSQS</sequence>
<feature type="transmembrane region" description="Helical" evidence="2">
    <location>
        <begin position="96"/>
        <end position="117"/>
    </location>
</feature>
<keyword evidence="2" id="KW-1133">Transmembrane helix</keyword>
<dbReference type="AlphaFoldDB" id="A0A8H3HCH0"/>
<feature type="compositionally biased region" description="Low complexity" evidence="1">
    <location>
        <begin position="361"/>
        <end position="377"/>
    </location>
</feature>
<evidence type="ECO:0000256" key="2">
    <source>
        <dbReference type="SAM" id="Phobius"/>
    </source>
</evidence>
<organism evidence="3 4">
    <name type="scientific">Rhizoctonia solani</name>
    <dbReference type="NCBI Taxonomy" id="456999"/>
    <lineage>
        <taxon>Eukaryota</taxon>
        <taxon>Fungi</taxon>
        <taxon>Dikarya</taxon>
        <taxon>Basidiomycota</taxon>
        <taxon>Agaricomycotina</taxon>
        <taxon>Agaricomycetes</taxon>
        <taxon>Cantharellales</taxon>
        <taxon>Ceratobasidiaceae</taxon>
        <taxon>Rhizoctonia</taxon>
    </lineage>
</organism>
<evidence type="ECO:0000256" key="1">
    <source>
        <dbReference type="SAM" id="MobiDB-lite"/>
    </source>
</evidence>
<comment type="caution">
    <text evidence="3">The sequence shown here is derived from an EMBL/GenBank/DDBJ whole genome shotgun (WGS) entry which is preliminary data.</text>
</comment>
<dbReference type="EMBL" id="CAJMXA010003865">
    <property type="protein sequence ID" value="CAE6518178.1"/>
    <property type="molecule type" value="Genomic_DNA"/>
</dbReference>